<dbReference type="FunFam" id="1.20.144.10:FF:000042">
    <property type="entry name" value="PAP2 domain protein"/>
    <property type="match status" value="1"/>
</dbReference>
<keyword evidence="3 7" id="KW-0812">Transmembrane</keyword>
<dbReference type="GO" id="GO:0008195">
    <property type="term" value="F:phosphatidate phosphatase activity"/>
    <property type="evidence" value="ECO:0007669"/>
    <property type="project" value="TreeGrafter"/>
</dbReference>
<comment type="subcellular location">
    <subcellularLocation>
        <location evidence="1">Membrane</location>
        <topology evidence="1">Multi-pass membrane protein</topology>
    </subcellularLocation>
</comment>
<evidence type="ECO:0000313" key="9">
    <source>
        <dbReference type="EMBL" id="RDW94584.1"/>
    </source>
</evidence>
<sequence>MGDGRWLETCVRVREVRCQAEAEEADGESEKAWPCACVVVIGDAARSRLQPKLPGGMSLATLHGRAPCGCASKRRRRRSQKLRERTPARTGPGNCSYLCCPSLGAIHGLVEGHRCSTNGPWLFIPPPEGYPYKDLRPTSLAAASPTLHPNNVNMLSTLTSRGGGRISAALVLSYVFDWIWIIIAAAIGGVFSGRSPNKHPFSVVDLSISYPFLKNTVSTTTLFLVSLVAPAIIVVIVALCLVPGPTVPKSTPKGLIWRRKLWEWHTGWLGLALSLATTFVITNGMKNLFGKPRPDLLARCNPDVANVAKYAVGGYDNVTGGVLLVSHAICQSTDTSVIDEGFRSFPSGHSSFSAAGLVYLSLFLASKLAITIPFLAPVAYNAARYAAFPSRVRRPETQHRTEVSADKTSSAGLETYPSGHNDAIIAARNQAAAPPLYLLVLVLIPFFTSIYISATRWSDFKHQGFDILFGYFIGTVTSIFAFRFYHLPMSQGAGWSWGPRSRDRSFWAGVGVGNYAGGREPSSVIKQDQDVELGATEHAGAASNGQANTIQSPTAAS</sequence>
<comment type="caution">
    <text evidence="9">The sequence shown here is derived from an EMBL/GenBank/DDBJ whole genome shotgun (WGS) entry which is preliminary data.</text>
</comment>
<feature type="domain" description="Phosphatidic acid phosphatase type 2/haloperoxidase" evidence="8">
    <location>
        <begin position="269"/>
        <end position="394"/>
    </location>
</feature>
<dbReference type="SMART" id="SM00014">
    <property type="entry name" value="acidPPc"/>
    <property type="match status" value="1"/>
</dbReference>
<organism evidence="9 10">
    <name type="scientific">Coleophoma crateriformis</name>
    <dbReference type="NCBI Taxonomy" id="565419"/>
    <lineage>
        <taxon>Eukaryota</taxon>
        <taxon>Fungi</taxon>
        <taxon>Dikarya</taxon>
        <taxon>Ascomycota</taxon>
        <taxon>Pezizomycotina</taxon>
        <taxon>Leotiomycetes</taxon>
        <taxon>Helotiales</taxon>
        <taxon>Dermateaceae</taxon>
        <taxon>Coleophoma</taxon>
    </lineage>
</organism>
<evidence type="ECO:0000256" key="1">
    <source>
        <dbReference type="ARBA" id="ARBA00004141"/>
    </source>
</evidence>
<proteinExistence type="inferred from homology"/>
<dbReference type="Proteomes" id="UP000256328">
    <property type="component" value="Unassembled WGS sequence"/>
</dbReference>
<name>A0A3D8T7T9_9HELO</name>
<protein>
    <recommendedName>
        <fullName evidence="8">Phosphatidic acid phosphatase type 2/haloperoxidase domain-containing protein</fullName>
    </recommendedName>
</protein>
<comment type="similarity">
    <text evidence="2">Belongs to the PA-phosphatase related phosphoesterase family.</text>
</comment>
<dbReference type="GO" id="GO:0006644">
    <property type="term" value="P:phospholipid metabolic process"/>
    <property type="evidence" value="ECO:0007669"/>
    <property type="project" value="InterPro"/>
</dbReference>
<dbReference type="SUPFAM" id="SSF48317">
    <property type="entry name" value="Acid phosphatase/Vanadium-dependent haloperoxidase"/>
    <property type="match status" value="1"/>
</dbReference>
<accession>A0A3D8T7T9</accession>
<evidence type="ECO:0000256" key="5">
    <source>
        <dbReference type="ARBA" id="ARBA00023136"/>
    </source>
</evidence>
<dbReference type="InterPro" id="IPR000326">
    <property type="entry name" value="PAP2/HPO"/>
</dbReference>
<evidence type="ECO:0000256" key="2">
    <source>
        <dbReference type="ARBA" id="ARBA00008816"/>
    </source>
</evidence>
<evidence type="ECO:0000259" key="8">
    <source>
        <dbReference type="SMART" id="SM00014"/>
    </source>
</evidence>
<keyword evidence="10" id="KW-1185">Reference proteome</keyword>
<feature type="transmembrane region" description="Helical" evidence="7">
    <location>
        <begin position="357"/>
        <end position="383"/>
    </location>
</feature>
<evidence type="ECO:0000256" key="6">
    <source>
        <dbReference type="SAM" id="MobiDB-lite"/>
    </source>
</evidence>
<evidence type="ECO:0000256" key="3">
    <source>
        <dbReference type="ARBA" id="ARBA00022692"/>
    </source>
</evidence>
<keyword evidence="5 7" id="KW-0472">Membrane</keyword>
<dbReference type="OrthoDB" id="8907274at2759"/>
<dbReference type="PANTHER" id="PTHR10165">
    <property type="entry name" value="LIPID PHOSPHATE PHOSPHATASE"/>
    <property type="match status" value="1"/>
</dbReference>
<dbReference type="GO" id="GO:0016020">
    <property type="term" value="C:membrane"/>
    <property type="evidence" value="ECO:0007669"/>
    <property type="project" value="UniProtKB-SubCell"/>
</dbReference>
<feature type="transmembrane region" description="Helical" evidence="7">
    <location>
        <begin position="467"/>
        <end position="485"/>
    </location>
</feature>
<evidence type="ECO:0000256" key="7">
    <source>
        <dbReference type="SAM" id="Phobius"/>
    </source>
</evidence>
<dbReference type="GO" id="GO:0046839">
    <property type="term" value="P:phospholipid dephosphorylation"/>
    <property type="evidence" value="ECO:0007669"/>
    <property type="project" value="TreeGrafter"/>
</dbReference>
<dbReference type="Gene3D" id="1.20.144.10">
    <property type="entry name" value="Phosphatidic acid phosphatase type 2/haloperoxidase"/>
    <property type="match status" value="1"/>
</dbReference>
<feature type="transmembrane region" description="Helical" evidence="7">
    <location>
        <begin position="436"/>
        <end position="455"/>
    </location>
</feature>
<dbReference type="InterPro" id="IPR043216">
    <property type="entry name" value="PAP-like"/>
</dbReference>
<dbReference type="InterPro" id="IPR036938">
    <property type="entry name" value="PAP2/HPO_sf"/>
</dbReference>
<dbReference type="CDD" id="cd03390">
    <property type="entry name" value="PAP2_containing_1_like"/>
    <property type="match status" value="1"/>
</dbReference>
<gene>
    <name evidence="9" type="ORF">BP5796_00347</name>
</gene>
<reference evidence="9 10" key="1">
    <citation type="journal article" date="2018" name="IMA Fungus">
        <title>IMA Genome-F 9: Draft genome sequence of Annulohypoxylon stygium, Aspergillus mulundensis, Berkeleyomyces basicola (syn. Thielaviopsis basicola), Ceratocystis smalleyi, two Cercospora beticola strains, Coleophoma cylindrospora, Fusarium fracticaudum, Phialophora cf. hyalina, and Morchella septimelata.</title>
        <authorList>
            <person name="Wingfield B.D."/>
            <person name="Bills G.F."/>
            <person name="Dong Y."/>
            <person name="Huang W."/>
            <person name="Nel W.J."/>
            <person name="Swalarsk-Parry B.S."/>
            <person name="Vaghefi N."/>
            <person name="Wilken P.M."/>
            <person name="An Z."/>
            <person name="de Beer Z.W."/>
            <person name="De Vos L."/>
            <person name="Chen L."/>
            <person name="Duong T.A."/>
            <person name="Gao Y."/>
            <person name="Hammerbacher A."/>
            <person name="Kikkert J.R."/>
            <person name="Li Y."/>
            <person name="Li H."/>
            <person name="Li K."/>
            <person name="Li Q."/>
            <person name="Liu X."/>
            <person name="Ma X."/>
            <person name="Naidoo K."/>
            <person name="Pethybridge S.J."/>
            <person name="Sun J."/>
            <person name="Steenkamp E.T."/>
            <person name="van der Nest M.A."/>
            <person name="van Wyk S."/>
            <person name="Wingfield M.J."/>
            <person name="Xiong C."/>
            <person name="Yue Q."/>
            <person name="Zhang X."/>
        </authorList>
    </citation>
    <scope>NUCLEOTIDE SEQUENCE [LARGE SCALE GENOMIC DNA]</scope>
    <source>
        <strain evidence="9 10">BP5796</strain>
    </source>
</reference>
<feature type="transmembrane region" description="Helical" evidence="7">
    <location>
        <begin position="168"/>
        <end position="191"/>
    </location>
</feature>
<evidence type="ECO:0000256" key="4">
    <source>
        <dbReference type="ARBA" id="ARBA00022989"/>
    </source>
</evidence>
<keyword evidence="4 7" id="KW-1133">Transmembrane helix</keyword>
<feature type="transmembrane region" description="Helical" evidence="7">
    <location>
        <begin position="262"/>
        <end position="282"/>
    </location>
</feature>
<feature type="compositionally biased region" description="Polar residues" evidence="6">
    <location>
        <begin position="543"/>
        <end position="557"/>
    </location>
</feature>
<evidence type="ECO:0000313" key="10">
    <source>
        <dbReference type="Proteomes" id="UP000256328"/>
    </source>
</evidence>
<dbReference type="Pfam" id="PF01569">
    <property type="entry name" value="PAP2"/>
    <property type="match status" value="1"/>
</dbReference>
<dbReference type="EMBL" id="PDLN01000001">
    <property type="protein sequence ID" value="RDW94584.1"/>
    <property type="molecule type" value="Genomic_DNA"/>
</dbReference>
<dbReference type="PANTHER" id="PTHR10165:SF154">
    <property type="entry name" value="PAP2 DOMAIN PROTEIN (AFU_ORTHOLOGUE AFUA_1G09730)"/>
    <property type="match status" value="1"/>
</dbReference>
<dbReference type="AlphaFoldDB" id="A0A3D8T7T9"/>
<feature type="transmembrane region" description="Helical" evidence="7">
    <location>
        <begin position="222"/>
        <end position="242"/>
    </location>
</feature>
<feature type="region of interest" description="Disordered" evidence="6">
    <location>
        <begin position="536"/>
        <end position="557"/>
    </location>
</feature>